<dbReference type="InterPro" id="IPR012373">
    <property type="entry name" value="Ferrdict_sens_TM"/>
</dbReference>
<dbReference type="PANTHER" id="PTHR30273:SF2">
    <property type="entry name" value="PROTEIN FECR"/>
    <property type="match status" value="1"/>
</dbReference>
<dbReference type="PIRSF" id="PIRSF018266">
    <property type="entry name" value="FecR"/>
    <property type="match status" value="1"/>
</dbReference>
<keyword evidence="5" id="KW-1185">Reference proteome</keyword>
<protein>
    <submittedName>
        <fullName evidence="4">Ferric-dicitrate binding protein FerR, regulates iron transport through sigma-19</fullName>
    </submittedName>
</protein>
<dbReference type="Proteomes" id="UP000199577">
    <property type="component" value="Unassembled WGS sequence"/>
</dbReference>
<keyword evidence="1" id="KW-0472">Membrane</keyword>
<dbReference type="Pfam" id="PF04773">
    <property type="entry name" value="FecR"/>
    <property type="match status" value="1"/>
</dbReference>
<dbReference type="EMBL" id="FOLL01000026">
    <property type="protein sequence ID" value="SFC78507.1"/>
    <property type="molecule type" value="Genomic_DNA"/>
</dbReference>
<dbReference type="InterPro" id="IPR006860">
    <property type="entry name" value="FecR"/>
</dbReference>
<evidence type="ECO:0000256" key="1">
    <source>
        <dbReference type="SAM" id="Phobius"/>
    </source>
</evidence>
<dbReference type="InterPro" id="IPR032508">
    <property type="entry name" value="FecR_C"/>
</dbReference>
<reference evidence="4 5" key="1">
    <citation type="submission" date="2016-10" db="EMBL/GenBank/DDBJ databases">
        <authorList>
            <person name="de Groot N.N."/>
        </authorList>
    </citation>
    <scope>NUCLEOTIDE SEQUENCE [LARGE SCALE GENOMIC DNA]</scope>
    <source>
        <strain evidence="4 5">DSM 22900</strain>
    </source>
</reference>
<accession>A0A1I1LZ34</accession>
<dbReference type="PANTHER" id="PTHR30273">
    <property type="entry name" value="PERIPLASMIC SIGNAL SENSOR AND SIGMA FACTOR ACTIVATOR FECR-RELATED"/>
    <property type="match status" value="1"/>
</dbReference>
<dbReference type="Gene3D" id="2.60.120.1440">
    <property type="match status" value="1"/>
</dbReference>
<feature type="domain" description="FecR protein" evidence="2">
    <location>
        <begin position="83"/>
        <end position="173"/>
    </location>
</feature>
<proteinExistence type="predicted"/>
<evidence type="ECO:0000259" key="3">
    <source>
        <dbReference type="Pfam" id="PF16344"/>
    </source>
</evidence>
<dbReference type="Pfam" id="PF16344">
    <property type="entry name" value="FecR_C"/>
    <property type="match status" value="1"/>
</dbReference>
<name>A0A1I1LZ34_9SPHI</name>
<dbReference type="GO" id="GO:0016989">
    <property type="term" value="F:sigma factor antagonist activity"/>
    <property type="evidence" value="ECO:0007669"/>
    <property type="project" value="TreeGrafter"/>
</dbReference>
<evidence type="ECO:0000313" key="5">
    <source>
        <dbReference type="Proteomes" id="UP000199577"/>
    </source>
</evidence>
<gene>
    <name evidence="4" type="ORF">SAMN05421747_12612</name>
</gene>
<sequence>MKLKKYLGKLWRADYPASLPGEAEASWERFAAKAFDNKPVKVFRMKPYWKHFAAAAAAVVLLVVSLQLVIDARSGPDFLSVENTGKTIRVVTLPDRSVISLLPGSRLQYAENFRQNRTLNLDGEAYFEVTKKEGAPFRVTSGRTTTTVLGTSFNVKSRVDGSTEVALYEGRVKMEVEGMEQDWKLSPGELFIFNGTGPEVVPFNTRRGGTPLYIDFEKAPLAEIAAYIKDVYGYTVTGDPAIFSERMTMRVRRNEPLDNILKTITDIYDMGSSTDTLRNKIELFIIRPSTKK</sequence>
<evidence type="ECO:0000259" key="2">
    <source>
        <dbReference type="Pfam" id="PF04773"/>
    </source>
</evidence>
<dbReference type="AlphaFoldDB" id="A0A1I1LZ34"/>
<dbReference type="OrthoDB" id="1523735at2"/>
<dbReference type="RefSeq" id="WP_090975054.1">
    <property type="nucleotide sequence ID" value="NZ_FOLL01000026.1"/>
</dbReference>
<feature type="transmembrane region" description="Helical" evidence="1">
    <location>
        <begin position="48"/>
        <end position="70"/>
    </location>
</feature>
<organism evidence="4 5">
    <name type="scientific">Parapedobacter composti</name>
    <dbReference type="NCBI Taxonomy" id="623281"/>
    <lineage>
        <taxon>Bacteria</taxon>
        <taxon>Pseudomonadati</taxon>
        <taxon>Bacteroidota</taxon>
        <taxon>Sphingobacteriia</taxon>
        <taxon>Sphingobacteriales</taxon>
        <taxon>Sphingobacteriaceae</taxon>
        <taxon>Parapedobacter</taxon>
    </lineage>
</organism>
<dbReference type="STRING" id="623281.SAMN05421747_12612"/>
<feature type="domain" description="Protein FecR C-terminal" evidence="3">
    <location>
        <begin position="214"/>
        <end position="269"/>
    </location>
</feature>
<evidence type="ECO:0000313" key="4">
    <source>
        <dbReference type="EMBL" id="SFC78507.1"/>
    </source>
</evidence>
<keyword evidence="1" id="KW-0812">Transmembrane</keyword>
<keyword evidence="1" id="KW-1133">Transmembrane helix</keyword>